<evidence type="ECO:0000313" key="2">
    <source>
        <dbReference type="Proteomes" id="UP000676967"/>
    </source>
</evidence>
<sequence>MIGEFIPYYHLDPEQRAELHGWLLDHRIDYHRVPAYEQFTWDAATGEWRIPLYWHNTEGRMQINPDGETVRMLVVRRRELWPLPWPRVALRLERPTVSINGVDLTPYVRNVVIGGA</sequence>
<name>A0ABM7M157_9ACTN</name>
<gene>
    <name evidence="1" type="ORF">Aiant_59990</name>
</gene>
<keyword evidence="2" id="KW-1185">Reference proteome</keyword>
<dbReference type="Proteomes" id="UP000676967">
    <property type="component" value="Chromosome"/>
</dbReference>
<dbReference type="RefSeq" id="WP_189336336.1">
    <property type="nucleotide sequence ID" value="NZ_AP023356.1"/>
</dbReference>
<accession>A0ABM7M157</accession>
<protein>
    <submittedName>
        <fullName evidence="1">Uncharacterized protein</fullName>
    </submittedName>
</protein>
<organism evidence="1 2">
    <name type="scientific">Actinoplanes ianthinogenes</name>
    <dbReference type="NCBI Taxonomy" id="122358"/>
    <lineage>
        <taxon>Bacteria</taxon>
        <taxon>Bacillati</taxon>
        <taxon>Actinomycetota</taxon>
        <taxon>Actinomycetes</taxon>
        <taxon>Micromonosporales</taxon>
        <taxon>Micromonosporaceae</taxon>
        <taxon>Actinoplanes</taxon>
    </lineage>
</organism>
<dbReference type="EMBL" id="AP023356">
    <property type="protein sequence ID" value="BCJ45342.1"/>
    <property type="molecule type" value="Genomic_DNA"/>
</dbReference>
<evidence type="ECO:0000313" key="1">
    <source>
        <dbReference type="EMBL" id="BCJ45342.1"/>
    </source>
</evidence>
<reference evidence="1 2" key="1">
    <citation type="submission" date="2020-08" db="EMBL/GenBank/DDBJ databases">
        <title>Whole genome shotgun sequence of Actinoplanes ianthinogenes NBRC 13996.</title>
        <authorList>
            <person name="Komaki H."/>
            <person name="Tamura T."/>
        </authorList>
    </citation>
    <scope>NUCLEOTIDE SEQUENCE [LARGE SCALE GENOMIC DNA]</scope>
    <source>
        <strain evidence="1 2">NBRC 13996</strain>
    </source>
</reference>
<proteinExistence type="predicted"/>